<name>A0A915HIN6_ROMCU</name>
<reference evidence="2" key="1">
    <citation type="submission" date="2022-11" db="UniProtKB">
        <authorList>
            <consortium name="WormBaseParasite"/>
        </authorList>
    </citation>
    <scope>IDENTIFICATION</scope>
</reference>
<dbReference type="AlphaFoldDB" id="A0A915HIN6"/>
<evidence type="ECO:0000313" key="1">
    <source>
        <dbReference type="Proteomes" id="UP000887565"/>
    </source>
</evidence>
<sequence length="129" mass="14810">MVRRHETNDEGSQIIVQVAMSLSFCLGPKIDCFAIGNRCDEMAAKIIKHQKSTVRRRWLQFKNVRRFERNFNEASIFFNHAAVSGLKVLQEKSSSSKKKRQRRVLKMSSFSSVNSNPKIVVDVLPRIAT</sequence>
<protein>
    <submittedName>
        <fullName evidence="2">Uncharacterized protein</fullName>
    </submittedName>
</protein>
<organism evidence="1 2">
    <name type="scientific">Romanomermis culicivorax</name>
    <name type="common">Nematode worm</name>
    <dbReference type="NCBI Taxonomy" id="13658"/>
    <lineage>
        <taxon>Eukaryota</taxon>
        <taxon>Metazoa</taxon>
        <taxon>Ecdysozoa</taxon>
        <taxon>Nematoda</taxon>
        <taxon>Enoplea</taxon>
        <taxon>Dorylaimia</taxon>
        <taxon>Mermithida</taxon>
        <taxon>Mermithoidea</taxon>
        <taxon>Mermithidae</taxon>
        <taxon>Romanomermis</taxon>
    </lineage>
</organism>
<dbReference type="WBParaSite" id="nRc.2.0.1.t01508-RA">
    <property type="protein sequence ID" value="nRc.2.0.1.t01508-RA"/>
    <property type="gene ID" value="nRc.2.0.1.g01508"/>
</dbReference>
<dbReference type="Proteomes" id="UP000887565">
    <property type="component" value="Unplaced"/>
</dbReference>
<proteinExistence type="predicted"/>
<accession>A0A915HIN6</accession>
<keyword evidence="1" id="KW-1185">Reference proteome</keyword>
<evidence type="ECO:0000313" key="2">
    <source>
        <dbReference type="WBParaSite" id="nRc.2.0.1.t01508-RA"/>
    </source>
</evidence>